<sequence>MEAFIGTWKFIQGEGYDQYLRATGAAEEVIAISNVLKPVVTISKDDDIVSITVQSGLGTEEKSFRLGKEFHLNKKDGRYCKVEVDLKEDQLIQVEKWDSKEAVSVIEIKDGKMIKTITFKDITAVQTFERV</sequence>
<dbReference type="Proteomes" id="UP001187315">
    <property type="component" value="Unassembled WGS sequence"/>
</dbReference>
<evidence type="ECO:0000313" key="2">
    <source>
        <dbReference type="EMBL" id="KAK2864278.1"/>
    </source>
</evidence>
<dbReference type="PANTHER" id="PTHR11955">
    <property type="entry name" value="FATTY ACID BINDING PROTEIN"/>
    <property type="match status" value="1"/>
</dbReference>
<dbReference type="EMBL" id="JAVHJS010000003">
    <property type="protein sequence ID" value="KAK2864278.1"/>
    <property type="molecule type" value="Genomic_DNA"/>
</dbReference>
<organism evidence="2 3">
    <name type="scientific">Tachysurus vachellii</name>
    <name type="common">Darkbarbel catfish</name>
    <name type="synonym">Pelteobagrus vachellii</name>
    <dbReference type="NCBI Taxonomy" id="175792"/>
    <lineage>
        <taxon>Eukaryota</taxon>
        <taxon>Metazoa</taxon>
        <taxon>Chordata</taxon>
        <taxon>Craniata</taxon>
        <taxon>Vertebrata</taxon>
        <taxon>Euteleostomi</taxon>
        <taxon>Actinopterygii</taxon>
        <taxon>Neopterygii</taxon>
        <taxon>Teleostei</taxon>
        <taxon>Ostariophysi</taxon>
        <taxon>Siluriformes</taxon>
        <taxon>Bagridae</taxon>
        <taxon>Tachysurus</taxon>
    </lineage>
</organism>
<reference evidence="2" key="1">
    <citation type="submission" date="2023-08" db="EMBL/GenBank/DDBJ databases">
        <title>Pelteobagrus vachellii genome.</title>
        <authorList>
            <person name="Liu H."/>
        </authorList>
    </citation>
    <scope>NUCLEOTIDE SEQUENCE</scope>
    <source>
        <strain evidence="2">PRFRI_2022a</strain>
        <tissue evidence="2">Muscle</tissue>
    </source>
</reference>
<dbReference type="Gene3D" id="2.40.128.20">
    <property type="match status" value="1"/>
</dbReference>
<dbReference type="AlphaFoldDB" id="A0AA88NSW5"/>
<dbReference type="PRINTS" id="PR00178">
    <property type="entry name" value="FATTYACIDBP"/>
</dbReference>
<protein>
    <submittedName>
        <fullName evidence="2">Uncharacterized protein</fullName>
    </submittedName>
</protein>
<evidence type="ECO:0000313" key="3">
    <source>
        <dbReference type="Proteomes" id="UP001187315"/>
    </source>
</evidence>
<name>A0AA88NSW5_TACVA</name>
<dbReference type="GO" id="GO:0008289">
    <property type="term" value="F:lipid binding"/>
    <property type="evidence" value="ECO:0007669"/>
    <property type="project" value="InterPro"/>
</dbReference>
<keyword evidence="3" id="KW-1185">Reference proteome</keyword>
<evidence type="ECO:0000256" key="1">
    <source>
        <dbReference type="ARBA" id="ARBA00008390"/>
    </source>
</evidence>
<accession>A0AA88NSW5</accession>
<dbReference type="InterPro" id="IPR000463">
    <property type="entry name" value="Fatty_acid-bd"/>
</dbReference>
<dbReference type="InterPro" id="IPR031259">
    <property type="entry name" value="ILBP"/>
</dbReference>
<dbReference type="InterPro" id="IPR012674">
    <property type="entry name" value="Calycin"/>
</dbReference>
<dbReference type="SUPFAM" id="SSF50814">
    <property type="entry name" value="Lipocalins"/>
    <property type="match status" value="1"/>
</dbReference>
<proteinExistence type="inferred from homology"/>
<comment type="caution">
    <text evidence="2">The sequence shown here is derived from an EMBL/GenBank/DDBJ whole genome shotgun (WGS) entry which is preliminary data.</text>
</comment>
<comment type="similarity">
    <text evidence="1">Belongs to the calycin superfamily. Fatty-acid binding protein (FABP) family.</text>
</comment>
<gene>
    <name evidence="2" type="ORF">Q7C36_003432</name>
</gene>